<proteinExistence type="predicted"/>
<protein>
    <submittedName>
        <fullName evidence="1">Uncharacterized protein</fullName>
    </submittedName>
</protein>
<comment type="caution">
    <text evidence="1">The sequence shown here is derived from an EMBL/GenBank/DDBJ whole genome shotgun (WGS) entry which is preliminary data.</text>
</comment>
<evidence type="ECO:0000313" key="2">
    <source>
        <dbReference type="Proteomes" id="UP000295351"/>
    </source>
</evidence>
<organism evidence="1 2">
    <name type="scientific">Shinella granuli</name>
    <dbReference type="NCBI Taxonomy" id="323621"/>
    <lineage>
        <taxon>Bacteria</taxon>
        <taxon>Pseudomonadati</taxon>
        <taxon>Pseudomonadota</taxon>
        <taxon>Alphaproteobacteria</taxon>
        <taxon>Hyphomicrobiales</taxon>
        <taxon>Rhizobiaceae</taxon>
        <taxon>Shinella</taxon>
    </lineage>
</organism>
<dbReference type="AlphaFoldDB" id="A0A4R2CZH9"/>
<reference evidence="1 2" key="1">
    <citation type="submission" date="2019-03" db="EMBL/GenBank/DDBJ databases">
        <title>Genomic Encyclopedia of Type Strains, Phase IV (KMG-IV): sequencing the most valuable type-strain genomes for metagenomic binning, comparative biology and taxonomic classification.</title>
        <authorList>
            <person name="Goeker M."/>
        </authorList>
    </citation>
    <scope>NUCLEOTIDE SEQUENCE [LARGE SCALE GENOMIC DNA]</scope>
    <source>
        <strain evidence="1 2">DSM 18401</strain>
    </source>
</reference>
<keyword evidence="2" id="KW-1185">Reference proteome</keyword>
<name>A0A4R2CZH9_SHIGR</name>
<gene>
    <name evidence="1" type="ORF">EV665_106301</name>
</gene>
<dbReference type="Proteomes" id="UP000295351">
    <property type="component" value="Unassembled WGS sequence"/>
</dbReference>
<sequence length="80" mass="8616">MGNGLKMDDLSSIRKAVDTLINDLLALGCEVVAVGRGYCITAPEGREATVKVLLAGFGPRDHLLDMFNEALRCRGLVIEI</sequence>
<evidence type="ECO:0000313" key="1">
    <source>
        <dbReference type="EMBL" id="TCN45822.1"/>
    </source>
</evidence>
<dbReference type="EMBL" id="SLVX01000006">
    <property type="protein sequence ID" value="TCN45822.1"/>
    <property type="molecule type" value="Genomic_DNA"/>
</dbReference>
<accession>A0A4R2CZH9</accession>